<proteinExistence type="predicted"/>
<reference evidence="2 3" key="1">
    <citation type="submission" date="2018-11" db="EMBL/GenBank/DDBJ databases">
        <title>Genome sequencing of Paenibacillus sp. KCOM 3021 (= ChDC PVNT-B20).</title>
        <authorList>
            <person name="Kook J.-K."/>
            <person name="Park S.-N."/>
            <person name="Lim Y.K."/>
        </authorList>
    </citation>
    <scope>NUCLEOTIDE SEQUENCE [LARGE SCALE GENOMIC DNA]</scope>
    <source>
        <strain evidence="2 3">KCOM 3021</strain>
    </source>
</reference>
<gene>
    <name evidence="2" type="ORF">EHV15_32320</name>
</gene>
<keyword evidence="1" id="KW-0472">Membrane</keyword>
<dbReference type="InterPro" id="IPR023804">
    <property type="entry name" value="DUF3792_TM"/>
</dbReference>
<evidence type="ECO:0000313" key="3">
    <source>
        <dbReference type="Proteomes" id="UP000267017"/>
    </source>
</evidence>
<dbReference type="Pfam" id="PF12670">
    <property type="entry name" value="DUF3792"/>
    <property type="match status" value="1"/>
</dbReference>
<feature type="transmembrane region" description="Helical" evidence="1">
    <location>
        <begin position="50"/>
        <end position="68"/>
    </location>
</feature>
<accession>A0A3P3U9W2</accession>
<dbReference type="Proteomes" id="UP000267017">
    <property type="component" value="Unassembled WGS sequence"/>
</dbReference>
<evidence type="ECO:0000313" key="2">
    <source>
        <dbReference type="EMBL" id="RRJ67090.1"/>
    </source>
</evidence>
<comment type="caution">
    <text evidence="2">The sequence shown here is derived from an EMBL/GenBank/DDBJ whole genome shotgun (WGS) entry which is preliminary data.</text>
</comment>
<feature type="transmembrane region" description="Helical" evidence="1">
    <location>
        <begin position="80"/>
        <end position="97"/>
    </location>
</feature>
<organism evidence="2 3">
    <name type="scientific">Paenibacillus oralis</name>
    <dbReference type="NCBI Taxonomy" id="2490856"/>
    <lineage>
        <taxon>Bacteria</taxon>
        <taxon>Bacillati</taxon>
        <taxon>Bacillota</taxon>
        <taxon>Bacilli</taxon>
        <taxon>Bacillales</taxon>
        <taxon>Paenibacillaceae</taxon>
        <taxon>Paenibacillus</taxon>
    </lineage>
</organism>
<dbReference type="NCBIfam" id="TIGR04086">
    <property type="entry name" value="TIGR04086_membr"/>
    <property type="match status" value="1"/>
</dbReference>
<protein>
    <submittedName>
        <fullName evidence="2">TIGR04086 family membrane protein</fullName>
    </submittedName>
</protein>
<evidence type="ECO:0000256" key="1">
    <source>
        <dbReference type="SAM" id="Phobius"/>
    </source>
</evidence>
<dbReference type="AlphaFoldDB" id="A0A3P3U9W2"/>
<sequence length="130" mass="14332">MHFIRKLFSFRISQPTVSGLWYAFLWMMIGALVLSLLLQGEMLEEPELALYTYLVHGIAVLFGGIVSGKRAKQKGWYKGGLTGLLYVVLLLLISFLALDTSLTLRDCILLAPGLVIGAFGGMIGVNLNRK</sequence>
<dbReference type="RefSeq" id="WP_128634870.1">
    <property type="nucleotide sequence ID" value="NZ_RRCN01000001.1"/>
</dbReference>
<feature type="transmembrane region" description="Helical" evidence="1">
    <location>
        <begin position="109"/>
        <end position="127"/>
    </location>
</feature>
<feature type="transmembrane region" description="Helical" evidence="1">
    <location>
        <begin position="20"/>
        <end position="38"/>
    </location>
</feature>
<keyword evidence="1" id="KW-1133">Transmembrane helix</keyword>
<keyword evidence="3" id="KW-1185">Reference proteome</keyword>
<keyword evidence="1" id="KW-0812">Transmembrane</keyword>
<dbReference type="EMBL" id="RRCN01000001">
    <property type="protein sequence ID" value="RRJ67090.1"/>
    <property type="molecule type" value="Genomic_DNA"/>
</dbReference>
<name>A0A3P3U9W2_9BACL</name>
<dbReference type="OrthoDB" id="2381657at2"/>